<evidence type="ECO:0000313" key="4">
    <source>
        <dbReference type="Proteomes" id="UP000799537"/>
    </source>
</evidence>
<dbReference type="GO" id="GO:0005737">
    <property type="term" value="C:cytoplasm"/>
    <property type="evidence" value="ECO:0007669"/>
    <property type="project" value="TreeGrafter"/>
</dbReference>
<name>A0A6A6C800_ZASCE</name>
<evidence type="ECO:0000259" key="2">
    <source>
        <dbReference type="Pfam" id="PF01243"/>
    </source>
</evidence>
<evidence type="ECO:0000256" key="1">
    <source>
        <dbReference type="SAM" id="MobiDB-lite"/>
    </source>
</evidence>
<dbReference type="Proteomes" id="UP000799537">
    <property type="component" value="Unassembled WGS sequence"/>
</dbReference>
<dbReference type="OrthoDB" id="5300823at2759"/>
<proteinExistence type="predicted"/>
<dbReference type="Pfam" id="PF01243">
    <property type="entry name" value="PNPOx_N"/>
    <property type="match status" value="1"/>
</dbReference>
<dbReference type="GO" id="GO:0005634">
    <property type="term" value="C:nucleus"/>
    <property type="evidence" value="ECO:0007669"/>
    <property type="project" value="TreeGrafter"/>
</dbReference>
<dbReference type="AlphaFoldDB" id="A0A6A6C800"/>
<dbReference type="InterPro" id="IPR052841">
    <property type="entry name" value="PMP_oxidase-like"/>
</dbReference>
<dbReference type="Gene3D" id="2.30.110.10">
    <property type="entry name" value="Electron Transport, Fmn-binding Protein, Chain A"/>
    <property type="match status" value="1"/>
</dbReference>
<organism evidence="3 4">
    <name type="scientific">Zasmidium cellare ATCC 36951</name>
    <dbReference type="NCBI Taxonomy" id="1080233"/>
    <lineage>
        <taxon>Eukaryota</taxon>
        <taxon>Fungi</taxon>
        <taxon>Dikarya</taxon>
        <taxon>Ascomycota</taxon>
        <taxon>Pezizomycotina</taxon>
        <taxon>Dothideomycetes</taxon>
        <taxon>Dothideomycetidae</taxon>
        <taxon>Mycosphaerellales</taxon>
        <taxon>Mycosphaerellaceae</taxon>
        <taxon>Zasmidium</taxon>
    </lineage>
</organism>
<feature type="region of interest" description="Disordered" evidence="1">
    <location>
        <begin position="1"/>
        <end position="23"/>
    </location>
</feature>
<accession>A0A6A6C800</accession>
<dbReference type="InterPro" id="IPR011576">
    <property type="entry name" value="Pyridox_Oxase_N"/>
</dbReference>
<protein>
    <recommendedName>
        <fullName evidence="2">Pyridoxamine 5'-phosphate oxidase N-terminal domain-containing protein</fullName>
    </recommendedName>
</protein>
<dbReference type="InterPro" id="IPR012349">
    <property type="entry name" value="Split_barrel_FMN-bd"/>
</dbReference>
<keyword evidence="4" id="KW-1185">Reference proteome</keyword>
<evidence type="ECO:0000313" key="3">
    <source>
        <dbReference type="EMBL" id="KAF2163161.1"/>
    </source>
</evidence>
<dbReference type="PANTHER" id="PTHR28040">
    <property type="entry name" value="PYRIDOXAMINE 5'-PHOSPHATE OXIDASE YLR456W HOMOLOG-RELATED"/>
    <property type="match status" value="1"/>
</dbReference>
<dbReference type="GeneID" id="54567014"/>
<feature type="region of interest" description="Disordered" evidence="1">
    <location>
        <begin position="109"/>
        <end position="129"/>
    </location>
</feature>
<dbReference type="PANTHER" id="PTHR28040:SF1">
    <property type="entry name" value="PYRIDOXAMINE 5'-PHOSPHATE OXIDASE YLR456W HOMOLOG-RELATED"/>
    <property type="match status" value="1"/>
</dbReference>
<dbReference type="RefSeq" id="XP_033664050.1">
    <property type="nucleotide sequence ID" value="XM_033813742.1"/>
</dbReference>
<dbReference type="SUPFAM" id="SSF50475">
    <property type="entry name" value="FMN-binding split barrel"/>
    <property type="match status" value="1"/>
</dbReference>
<reference evidence="3" key="1">
    <citation type="journal article" date="2020" name="Stud. Mycol.">
        <title>101 Dothideomycetes genomes: a test case for predicting lifestyles and emergence of pathogens.</title>
        <authorList>
            <person name="Haridas S."/>
            <person name="Albert R."/>
            <person name="Binder M."/>
            <person name="Bloem J."/>
            <person name="Labutti K."/>
            <person name="Salamov A."/>
            <person name="Andreopoulos B."/>
            <person name="Baker S."/>
            <person name="Barry K."/>
            <person name="Bills G."/>
            <person name="Bluhm B."/>
            <person name="Cannon C."/>
            <person name="Castanera R."/>
            <person name="Culley D."/>
            <person name="Daum C."/>
            <person name="Ezra D."/>
            <person name="Gonzalez J."/>
            <person name="Henrissat B."/>
            <person name="Kuo A."/>
            <person name="Liang C."/>
            <person name="Lipzen A."/>
            <person name="Lutzoni F."/>
            <person name="Magnuson J."/>
            <person name="Mondo S."/>
            <person name="Nolan M."/>
            <person name="Ohm R."/>
            <person name="Pangilinan J."/>
            <person name="Park H.-J."/>
            <person name="Ramirez L."/>
            <person name="Alfaro M."/>
            <person name="Sun H."/>
            <person name="Tritt A."/>
            <person name="Yoshinaga Y."/>
            <person name="Zwiers L.-H."/>
            <person name="Turgeon B."/>
            <person name="Goodwin S."/>
            <person name="Spatafora J."/>
            <person name="Crous P."/>
            <person name="Grigoriev I."/>
        </authorList>
    </citation>
    <scope>NUCLEOTIDE SEQUENCE</scope>
    <source>
        <strain evidence="3">ATCC 36951</strain>
    </source>
</reference>
<dbReference type="EMBL" id="ML993610">
    <property type="protein sequence ID" value="KAF2163161.1"/>
    <property type="molecule type" value="Genomic_DNA"/>
</dbReference>
<gene>
    <name evidence="3" type="ORF">M409DRAFT_57824</name>
</gene>
<feature type="domain" description="Pyridoxamine 5'-phosphate oxidase N-terminal" evidence="2">
    <location>
        <begin position="26"/>
        <end position="179"/>
    </location>
</feature>
<sequence length="251" mass="27221">MAAESARPLRWEESATPCHSTQSDRLPQEVVTCLENARFLHLATCTSNIPHVSLMKFTYLPSHPFPSTSTLPPGPAIVMTSNPSSKKTSNLLSNPNVSLLVHDWVSSRPPNTLSGADRERSPTGGPRSSLAQMLMQMNSTAVSSISATINGSAHVLASGTPEEKWCKEQHLANNTFDEDQENLSLSRTVSRNVPEAEEDGGRESYIDDEGVRVVIVRIRDGRISDWKGGVKDWVITGSEGSEGDARVNGVV</sequence>